<name>A0A377GZ77_9FUSO</name>
<gene>
    <name evidence="2" type="ORF">NCTC10723_01527</name>
</gene>
<organism evidence="2 3">
    <name type="scientific">Fusobacterium necrogenes</name>
    <dbReference type="NCBI Taxonomy" id="858"/>
    <lineage>
        <taxon>Bacteria</taxon>
        <taxon>Fusobacteriati</taxon>
        <taxon>Fusobacteriota</taxon>
        <taxon>Fusobacteriia</taxon>
        <taxon>Fusobacteriales</taxon>
        <taxon>Fusobacteriaceae</taxon>
        <taxon>Fusobacterium</taxon>
    </lineage>
</organism>
<keyword evidence="1" id="KW-0472">Membrane</keyword>
<evidence type="ECO:0000256" key="1">
    <source>
        <dbReference type="SAM" id="Phobius"/>
    </source>
</evidence>
<dbReference type="EMBL" id="UGGU01000003">
    <property type="protein sequence ID" value="STO32062.1"/>
    <property type="molecule type" value="Genomic_DNA"/>
</dbReference>
<feature type="transmembrane region" description="Helical" evidence="1">
    <location>
        <begin position="66"/>
        <end position="88"/>
    </location>
</feature>
<proteinExistence type="predicted"/>
<dbReference type="Pfam" id="PF09527">
    <property type="entry name" value="ATPase_gene1"/>
    <property type="match status" value="1"/>
</dbReference>
<dbReference type="InterPro" id="IPR032820">
    <property type="entry name" value="ATPase_put"/>
</dbReference>
<feature type="transmembrane region" description="Helical" evidence="1">
    <location>
        <begin position="30"/>
        <end position="54"/>
    </location>
</feature>
<evidence type="ECO:0000313" key="3">
    <source>
        <dbReference type="Proteomes" id="UP000255328"/>
    </source>
</evidence>
<protein>
    <submittedName>
        <fullName evidence="2">F0F1-ATPase subunit (ATPase_gene1)</fullName>
    </submittedName>
</protein>
<keyword evidence="1" id="KW-0812">Transmembrane</keyword>
<dbReference type="Proteomes" id="UP000255328">
    <property type="component" value="Unassembled WGS sequence"/>
</dbReference>
<keyword evidence="1" id="KW-1133">Transmembrane helix</keyword>
<accession>A0A377GZ77</accession>
<dbReference type="AlphaFoldDB" id="A0A377GZ77"/>
<reference evidence="2 3" key="1">
    <citation type="submission" date="2018-06" db="EMBL/GenBank/DDBJ databases">
        <authorList>
            <consortium name="Pathogen Informatics"/>
            <person name="Doyle S."/>
        </authorList>
    </citation>
    <scope>NUCLEOTIDE SEQUENCE [LARGE SCALE GENOMIC DNA]</scope>
    <source>
        <strain evidence="2 3">NCTC10723</strain>
    </source>
</reference>
<keyword evidence="3" id="KW-1185">Reference proteome</keyword>
<evidence type="ECO:0000313" key="2">
    <source>
        <dbReference type="EMBL" id="STO32062.1"/>
    </source>
</evidence>
<sequence>MTIFILYYRIIYSKVYGKIMKFDRWITKDIIHALSLLSYLGFLIVGNILLYIAIYKLIEKYLFKSTILFIIFVMVGIISGFYNAYVAIMKK</sequence>